<dbReference type="EMBL" id="MN739225">
    <property type="protein sequence ID" value="QHS94489.1"/>
    <property type="molecule type" value="Genomic_DNA"/>
</dbReference>
<dbReference type="Gene3D" id="3.40.140.10">
    <property type="entry name" value="Cytidine Deaminase, domain 2"/>
    <property type="match status" value="1"/>
</dbReference>
<name>A0A6C0BSD5_9ZZZZ</name>
<proteinExistence type="predicted"/>
<organism evidence="1">
    <name type="scientific">viral metagenome</name>
    <dbReference type="NCBI Taxonomy" id="1070528"/>
    <lineage>
        <taxon>unclassified sequences</taxon>
        <taxon>metagenomes</taxon>
        <taxon>organismal metagenomes</taxon>
    </lineage>
</organism>
<evidence type="ECO:0000313" key="1">
    <source>
        <dbReference type="EMBL" id="QHS94489.1"/>
    </source>
</evidence>
<sequence>MNSAPCKNCMDVIHAVKIKRIVFTSSETGIMYIRANEFESDYLTSGQRNLAK</sequence>
<dbReference type="AlphaFoldDB" id="A0A6C0BSD5"/>
<protein>
    <submittedName>
        <fullName evidence="1">Uncharacterized protein</fullName>
    </submittedName>
</protein>
<accession>A0A6C0BSD5</accession>
<reference evidence="1" key="1">
    <citation type="journal article" date="2020" name="Nature">
        <title>Giant virus diversity and host interactions through global metagenomics.</title>
        <authorList>
            <person name="Schulz F."/>
            <person name="Roux S."/>
            <person name="Paez-Espino D."/>
            <person name="Jungbluth S."/>
            <person name="Walsh D.A."/>
            <person name="Denef V.J."/>
            <person name="McMahon K.D."/>
            <person name="Konstantinidis K.T."/>
            <person name="Eloe-Fadrosh E.A."/>
            <person name="Kyrpides N.C."/>
            <person name="Woyke T."/>
        </authorList>
    </citation>
    <scope>NUCLEOTIDE SEQUENCE</scope>
    <source>
        <strain evidence="1">GVMAG-M-3300018416-45</strain>
    </source>
</reference>